<dbReference type="Proteomes" id="UP000054007">
    <property type="component" value="Unassembled WGS sequence"/>
</dbReference>
<protein>
    <submittedName>
        <fullName evidence="1">Uncharacterized protein</fullName>
    </submittedName>
</protein>
<gene>
    <name evidence="1" type="ORF">CYLTODRAFT_457280</name>
</gene>
<name>A0A0D7B2G4_9AGAR</name>
<keyword evidence="2" id="KW-1185">Reference proteome</keyword>
<evidence type="ECO:0000313" key="1">
    <source>
        <dbReference type="EMBL" id="KIY64359.1"/>
    </source>
</evidence>
<organism evidence="1 2">
    <name type="scientific">Cylindrobasidium torrendii FP15055 ss-10</name>
    <dbReference type="NCBI Taxonomy" id="1314674"/>
    <lineage>
        <taxon>Eukaryota</taxon>
        <taxon>Fungi</taxon>
        <taxon>Dikarya</taxon>
        <taxon>Basidiomycota</taxon>
        <taxon>Agaricomycotina</taxon>
        <taxon>Agaricomycetes</taxon>
        <taxon>Agaricomycetidae</taxon>
        <taxon>Agaricales</taxon>
        <taxon>Marasmiineae</taxon>
        <taxon>Physalacriaceae</taxon>
        <taxon>Cylindrobasidium</taxon>
    </lineage>
</organism>
<proteinExistence type="predicted"/>
<dbReference type="EMBL" id="KN880640">
    <property type="protein sequence ID" value="KIY64359.1"/>
    <property type="molecule type" value="Genomic_DNA"/>
</dbReference>
<evidence type="ECO:0000313" key="2">
    <source>
        <dbReference type="Proteomes" id="UP000054007"/>
    </source>
</evidence>
<sequence length="164" mass="18155">MSHIRCLFAWITQNQPRPCTATPGDSLTAVRVNLAWEEPICSVASHSQTLLGRLKHNMIAIRAILVSLLRYQTATLMTYSGAKPPYREDSLSKSDAINGEKLGLGDLNAYIPPISNLRKIEHRITCHARSCSPSARNAWSSGRTFIESLLIPIDATKDIALWQA</sequence>
<accession>A0A0D7B2G4</accession>
<reference evidence="1 2" key="1">
    <citation type="journal article" date="2015" name="Fungal Genet. Biol.">
        <title>Evolution of novel wood decay mechanisms in Agaricales revealed by the genome sequences of Fistulina hepatica and Cylindrobasidium torrendii.</title>
        <authorList>
            <person name="Floudas D."/>
            <person name="Held B.W."/>
            <person name="Riley R."/>
            <person name="Nagy L.G."/>
            <person name="Koehler G."/>
            <person name="Ransdell A.S."/>
            <person name="Younus H."/>
            <person name="Chow J."/>
            <person name="Chiniquy J."/>
            <person name="Lipzen A."/>
            <person name="Tritt A."/>
            <person name="Sun H."/>
            <person name="Haridas S."/>
            <person name="LaButti K."/>
            <person name="Ohm R.A."/>
            <person name="Kues U."/>
            <person name="Blanchette R.A."/>
            <person name="Grigoriev I.V."/>
            <person name="Minto R.E."/>
            <person name="Hibbett D.S."/>
        </authorList>
    </citation>
    <scope>NUCLEOTIDE SEQUENCE [LARGE SCALE GENOMIC DNA]</scope>
    <source>
        <strain evidence="1 2">FP15055 ss-10</strain>
    </source>
</reference>
<dbReference type="AlphaFoldDB" id="A0A0D7B2G4"/>